<feature type="compositionally biased region" description="Low complexity" evidence="1">
    <location>
        <begin position="30"/>
        <end position="43"/>
    </location>
</feature>
<dbReference type="AlphaFoldDB" id="A0ABD3MUS7"/>
<keyword evidence="3" id="KW-1185">Reference proteome</keyword>
<comment type="caution">
    <text evidence="2">The sequence shown here is derived from an EMBL/GenBank/DDBJ whole genome shotgun (WGS) entry which is preliminary data.</text>
</comment>
<evidence type="ECO:0000256" key="1">
    <source>
        <dbReference type="SAM" id="MobiDB-lite"/>
    </source>
</evidence>
<sequence>MANSTIDEGRSRQMLTTNPTQRMDRPPPSLLSSSTEEGTDSSSAHILPNQRREATSSTPKALQHRAPIDQCSVASITTSDSCMGERKRCCLSEASTAALPNNPLFAIADLPLGALSSSSSTQNFKRRRVTFCKTTKPPSTFIIQQSSIDMKSINMKSASCTSLPQLVLSSSCNSLLSESSTGELDLNVSPSTFLKTIILQSNSITGSLRGEDIISTVSQRVNCESYYLTYSHEHLEAYTTDKVSAVQGNDIEKLRTLLKSGHLMQASNRFGESILHTSCRRGHKDMVEFFLREAHVSPRVRDDMGRNPMHDACWSSAAPNIDMMKLLIEAAPELLLSKDKRGHSPFDYARREHWPNWITFLNEHRQFIVTALVSSCLESSEPLTANKADDGLQFTDWGNFSNE</sequence>
<dbReference type="Proteomes" id="UP001530293">
    <property type="component" value="Unassembled WGS sequence"/>
</dbReference>
<name>A0ABD3MUS7_9STRA</name>
<evidence type="ECO:0000313" key="3">
    <source>
        <dbReference type="Proteomes" id="UP001530293"/>
    </source>
</evidence>
<feature type="region of interest" description="Disordered" evidence="1">
    <location>
        <begin position="1"/>
        <end position="64"/>
    </location>
</feature>
<evidence type="ECO:0000313" key="2">
    <source>
        <dbReference type="EMBL" id="KAL3764220.1"/>
    </source>
</evidence>
<dbReference type="InterPro" id="IPR036770">
    <property type="entry name" value="Ankyrin_rpt-contain_sf"/>
</dbReference>
<protein>
    <submittedName>
        <fullName evidence="2">Uncharacterized protein</fullName>
    </submittedName>
</protein>
<dbReference type="InterPro" id="IPR002110">
    <property type="entry name" value="Ankyrin_rpt"/>
</dbReference>
<dbReference type="PANTHER" id="PTHR24121">
    <property type="entry name" value="NO MECHANORECEPTOR POTENTIAL C, ISOFORM D-RELATED"/>
    <property type="match status" value="1"/>
</dbReference>
<dbReference type="SMART" id="SM00248">
    <property type="entry name" value="ANK"/>
    <property type="match status" value="2"/>
</dbReference>
<gene>
    <name evidence="2" type="ORF">ACHAWU_004032</name>
</gene>
<organism evidence="2 3">
    <name type="scientific">Discostella pseudostelligera</name>
    <dbReference type="NCBI Taxonomy" id="259834"/>
    <lineage>
        <taxon>Eukaryota</taxon>
        <taxon>Sar</taxon>
        <taxon>Stramenopiles</taxon>
        <taxon>Ochrophyta</taxon>
        <taxon>Bacillariophyta</taxon>
        <taxon>Coscinodiscophyceae</taxon>
        <taxon>Thalassiosirophycidae</taxon>
        <taxon>Stephanodiscales</taxon>
        <taxon>Stephanodiscaceae</taxon>
        <taxon>Discostella</taxon>
    </lineage>
</organism>
<proteinExistence type="predicted"/>
<dbReference type="EMBL" id="JALLBG020000108">
    <property type="protein sequence ID" value="KAL3764220.1"/>
    <property type="molecule type" value="Genomic_DNA"/>
</dbReference>
<accession>A0ABD3MUS7</accession>
<dbReference type="SUPFAM" id="SSF48403">
    <property type="entry name" value="Ankyrin repeat"/>
    <property type="match status" value="1"/>
</dbReference>
<dbReference type="Pfam" id="PF12796">
    <property type="entry name" value="Ank_2"/>
    <property type="match status" value="1"/>
</dbReference>
<dbReference type="PANTHER" id="PTHR24121:SF23">
    <property type="entry name" value="NO MECHANORECEPTOR POTENTIAL C, ISOFORM H"/>
    <property type="match status" value="1"/>
</dbReference>
<dbReference type="Gene3D" id="1.25.40.20">
    <property type="entry name" value="Ankyrin repeat-containing domain"/>
    <property type="match status" value="1"/>
</dbReference>
<reference evidence="2 3" key="1">
    <citation type="submission" date="2024-10" db="EMBL/GenBank/DDBJ databases">
        <title>Updated reference genomes for cyclostephanoid diatoms.</title>
        <authorList>
            <person name="Roberts W.R."/>
            <person name="Alverson A.J."/>
        </authorList>
    </citation>
    <scope>NUCLEOTIDE SEQUENCE [LARGE SCALE GENOMIC DNA]</scope>
    <source>
        <strain evidence="2 3">AJA232-27</strain>
    </source>
</reference>